<comment type="caution">
    <text evidence="1">The sequence shown here is derived from an EMBL/GenBank/DDBJ whole genome shotgun (WGS) entry which is preliminary data.</text>
</comment>
<accession>A0A4R8DP97</accession>
<dbReference type="Proteomes" id="UP000294498">
    <property type="component" value="Unassembled WGS sequence"/>
</dbReference>
<reference evidence="1 2" key="1">
    <citation type="submission" date="2019-03" db="EMBL/GenBank/DDBJ databases">
        <title>Genomic Encyclopedia of Type Strains, Phase IV (KMG-IV): sequencing the most valuable type-strain genomes for metagenomic binning, comparative biology and taxonomic classification.</title>
        <authorList>
            <person name="Goeker M."/>
        </authorList>
    </citation>
    <scope>NUCLEOTIDE SEQUENCE [LARGE SCALE GENOMIC DNA]</scope>
    <source>
        <strain evidence="1 2">DSM 100059</strain>
    </source>
</reference>
<dbReference type="AlphaFoldDB" id="A0A4R8DP97"/>
<evidence type="ECO:0000313" key="2">
    <source>
        <dbReference type="Proteomes" id="UP000294498"/>
    </source>
</evidence>
<evidence type="ECO:0000313" key="1">
    <source>
        <dbReference type="EMBL" id="TDW99244.1"/>
    </source>
</evidence>
<sequence length="401" mass="44897">MYLWGVGKTIVILLTSKVLDTTYPKGANYYQHQRDLIDLTYKLVGKDPDTRVDSTGITNTNVYFVVAPIVEYTIATGFSPGVATSVAFKTSARRKTNTSSFLGGFKYTTRQQTIIPIQSSVWSAGNKYNFLGDWRFLNYPQDTYGFGGYTTLNDKYTVNYRYIRFYEYALRSVAKSFYVGGGYQLDHHWRITELDVPPGVVTDYRKYGFSDHSTSSGIALDILYDTRESAIYPEGGDMYANIQFLTDLTFLGADHAYNSVLIDVRRYLGLPHHTLLAFWFYSVLTLNGNPPYLDLPGTGNDTYNNTGRGYEQGRFIGKKMVDLEAEYRFGITRNGLVGGVVFCNAESLSELASNRFEVISPGFGIGLRIKLNKFSNTNACIDYGIGTKGSRGFAGNLGEVF</sequence>
<proteinExistence type="predicted"/>
<gene>
    <name evidence="1" type="ORF">EDB95_0253</name>
</gene>
<organism evidence="1 2">
    <name type="scientific">Dinghuibacter silviterrae</name>
    <dbReference type="NCBI Taxonomy" id="1539049"/>
    <lineage>
        <taxon>Bacteria</taxon>
        <taxon>Pseudomonadati</taxon>
        <taxon>Bacteroidota</taxon>
        <taxon>Chitinophagia</taxon>
        <taxon>Chitinophagales</taxon>
        <taxon>Chitinophagaceae</taxon>
        <taxon>Dinghuibacter</taxon>
    </lineage>
</organism>
<name>A0A4R8DP97_9BACT</name>
<keyword evidence="2" id="KW-1185">Reference proteome</keyword>
<protein>
    <recommendedName>
        <fullName evidence="3">Surface antigen-like protein</fullName>
    </recommendedName>
</protein>
<dbReference type="EMBL" id="SODV01000001">
    <property type="protein sequence ID" value="TDW99244.1"/>
    <property type="molecule type" value="Genomic_DNA"/>
</dbReference>
<evidence type="ECO:0008006" key="3">
    <source>
        <dbReference type="Google" id="ProtNLM"/>
    </source>
</evidence>